<keyword evidence="4" id="KW-1185">Reference proteome</keyword>
<dbReference type="PRINTS" id="PR00081">
    <property type="entry name" value="GDHRDH"/>
</dbReference>
<dbReference type="InterPro" id="IPR020904">
    <property type="entry name" value="Sc_DH/Rdtase_CS"/>
</dbReference>
<comment type="caution">
    <text evidence="3">The sequence shown here is derived from an EMBL/GenBank/DDBJ whole genome shotgun (WGS) entry which is preliminary data.</text>
</comment>
<dbReference type="Gene3D" id="3.40.50.720">
    <property type="entry name" value="NAD(P)-binding Rossmann-like Domain"/>
    <property type="match status" value="1"/>
</dbReference>
<proteinExistence type="inferred from homology"/>
<evidence type="ECO:0000256" key="1">
    <source>
        <dbReference type="ARBA" id="ARBA00006484"/>
    </source>
</evidence>
<dbReference type="PANTHER" id="PTHR48107">
    <property type="entry name" value="NADPH-DEPENDENT ALDEHYDE REDUCTASE-LIKE PROTEIN, CHLOROPLASTIC-RELATED"/>
    <property type="match status" value="1"/>
</dbReference>
<evidence type="ECO:0000313" key="4">
    <source>
        <dbReference type="Proteomes" id="UP000481872"/>
    </source>
</evidence>
<dbReference type="AlphaFoldDB" id="A0A6M0H0V5"/>
<dbReference type="EMBL" id="JAAGPU010000005">
    <property type="protein sequence ID" value="NEU04137.1"/>
    <property type="molecule type" value="Genomic_DNA"/>
</dbReference>
<evidence type="ECO:0000313" key="3">
    <source>
        <dbReference type="EMBL" id="NEU04137.1"/>
    </source>
</evidence>
<dbReference type="InterPro" id="IPR036291">
    <property type="entry name" value="NAD(P)-bd_dom_sf"/>
</dbReference>
<comment type="similarity">
    <text evidence="1">Belongs to the short-chain dehydrogenases/reductases (SDR) family.</text>
</comment>
<name>A0A6M0H0V5_9CLOT</name>
<dbReference type="SUPFAM" id="SSF51735">
    <property type="entry name" value="NAD(P)-binding Rossmann-fold domains"/>
    <property type="match status" value="1"/>
</dbReference>
<gene>
    <name evidence="3" type="ORF">G3M99_04545</name>
</gene>
<dbReference type="PANTHER" id="PTHR48107:SF16">
    <property type="entry name" value="NADPH-DEPENDENT ALDEHYDE REDUCTASE 1, CHLOROPLASTIC"/>
    <property type="match status" value="1"/>
</dbReference>
<accession>A0A6M0H0V5</accession>
<dbReference type="NCBIfam" id="NF005559">
    <property type="entry name" value="PRK07231.1"/>
    <property type="match status" value="1"/>
</dbReference>
<dbReference type="RefSeq" id="WP_061994294.1">
    <property type="nucleotide sequence ID" value="NZ_JAAGPU010000005.1"/>
</dbReference>
<dbReference type="PROSITE" id="PS00061">
    <property type="entry name" value="ADH_SHORT"/>
    <property type="match status" value="1"/>
</dbReference>
<sequence>MRLDKNFSMCFPPQHQKIQPGKECDMVPLPIFQLDEYSFCGNRLKDKVAIITGGDSGIGRAVSIAYAMEGAKVVIVYLNEEKDANFTKKIITENNGECLLINGDIGDEKFCNEVVKKTMDKFSKIDILVNNAAEQHVCENLEDITKEQFERTFKTNMFGAFYLTKEVVKHMKSGSVIINTTSVVAYHGHETLIDYSCTKGALTSFTRSLALNLAKKGIRVNAVAPGPIWTPLIPASFDEQKVSKFGSQTALKRAGQPVELAESYVFLASKGASYITGETIHVNGGEIVNS</sequence>
<evidence type="ECO:0000256" key="2">
    <source>
        <dbReference type="ARBA" id="ARBA00023002"/>
    </source>
</evidence>
<dbReference type="Pfam" id="PF13561">
    <property type="entry name" value="adh_short_C2"/>
    <property type="match status" value="1"/>
</dbReference>
<dbReference type="PRINTS" id="PR00080">
    <property type="entry name" value="SDRFAMILY"/>
</dbReference>
<reference evidence="3 4" key="1">
    <citation type="submission" date="2020-02" db="EMBL/GenBank/DDBJ databases">
        <title>Genome assembly of a novel Clostridium senegalense strain.</title>
        <authorList>
            <person name="Gupta T.B."/>
            <person name="Jauregui R."/>
            <person name="Maclean P."/>
            <person name="Nawarathana A."/>
            <person name="Brightwell G."/>
        </authorList>
    </citation>
    <scope>NUCLEOTIDE SEQUENCE [LARGE SCALE GENOMIC DNA]</scope>
    <source>
        <strain evidence="3 4">AGRFS4</strain>
    </source>
</reference>
<dbReference type="GO" id="GO:0008206">
    <property type="term" value="P:bile acid metabolic process"/>
    <property type="evidence" value="ECO:0007669"/>
    <property type="project" value="UniProtKB-ARBA"/>
</dbReference>
<dbReference type="Proteomes" id="UP000481872">
    <property type="component" value="Unassembled WGS sequence"/>
</dbReference>
<dbReference type="CDD" id="cd05355">
    <property type="entry name" value="SDR_c1"/>
    <property type="match status" value="1"/>
</dbReference>
<keyword evidence="2" id="KW-0560">Oxidoreductase</keyword>
<dbReference type="NCBIfam" id="NF005214">
    <property type="entry name" value="PRK06701.1"/>
    <property type="match status" value="1"/>
</dbReference>
<dbReference type="InterPro" id="IPR002347">
    <property type="entry name" value="SDR_fam"/>
</dbReference>
<protein>
    <submittedName>
        <fullName evidence="3">SDR family oxidoreductase</fullName>
    </submittedName>
</protein>
<dbReference type="GO" id="GO:0016614">
    <property type="term" value="F:oxidoreductase activity, acting on CH-OH group of donors"/>
    <property type="evidence" value="ECO:0007669"/>
    <property type="project" value="UniProtKB-ARBA"/>
</dbReference>
<organism evidence="3 4">
    <name type="scientific">Clostridium senegalense</name>
    <dbReference type="NCBI Taxonomy" id="1465809"/>
    <lineage>
        <taxon>Bacteria</taxon>
        <taxon>Bacillati</taxon>
        <taxon>Bacillota</taxon>
        <taxon>Clostridia</taxon>
        <taxon>Eubacteriales</taxon>
        <taxon>Clostridiaceae</taxon>
        <taxon>Clostridium</taxon>
    </lineage>
</organism>
<dbReference type="FunFam" id="3.40.50.720:FF:000084">
    <property type="entry name" value="Short-chain dehydrogenase reductase"/>
    <property type="match status" value="1"/>
</dbReference>